<keyword evidence="2" id="KW-0732">Signal</keyword>
<reference evidence="3 4" key="1">
    <citation type="submission" date="2016-05" db="EMBL/GenBank/DDBJ databases">
        <title>Complete Genome and Methylome Analysis of Psychrotrophic Bacterial Isolates from Antarctic Lake Untersee.</title>
        <authorList>
            <person name="Fomenkov A."/>
            <person name="Akimov V.N."/>
            <person name="Vasilyeva L.V."/>
            <person name="Andersen D."/>
            <person name="Vincze T."/>
            <person name="Roberts R.J."/>
        </authorList>
    </citation>
    <scope>NUCLEOTIDE SEQUENCE [LARGE SCALE GENOMIC DNA]</scope>
    <source>
        <strain evidence="3 4">U14-5</strain>
    </source>
</reference>
<keyword evidence="1" id="KW-0472">Membrane</keyword>
<feature type="transmembrane region" description="Helical" evidence="1">
    <location>
        <begin position="240"/>
        <end position="259"/>
    </location>
</feature>
<dbReference type="STRING" id="257708.RGI145_17765"/>
<sequence length="285" mass="29093">MRHLLPLLGLLLAALPPAMLPGPARAALTEAQLAEVELAPPPGARLPPDLPLRDEDGHAVTPAALQHGLPAVLVLADYTCVTLCGPALGIAAHALAETGLRPGRDVVSLAIALGPRDGPAEARAMKAAHLDGLPPALLAATHVLTGPAAALARVQSALGYRAQFDEAAGRYAHPIGILVLTGDGRVSRLLDGLAPDPAVLRLALVEASDGRIGTLGDRLHLLCYGLDPAHGIYNGMVKQALTVGTLLTLGGLGLFLVLVSRRRAQGGQAQGGQAQNGQAQGGMRP</sequence>
<evidence type="ECO:0000256" key="1">
    <source>
        <dbReference type="SAM" id="Phobius"/>
    </source>
</evidence>
<dbReference type="SUPFAM" id="SSF52833">
    <property type="entry name" value="Thioredoxin-like"/>
    <property type="match status" value="1"/>
</dbReference>
<dbReference type="RefSeq" id="WP_075799438.1">
    <property type="nucleotide sequence ID" value="NZ_CP015583.1"/>
</dbReference>
<dbReference type="KEGG" id="rgi:RGI145_17765"/>
<dbReference type="EMBL" id="CP015583">
    <property type="protein sequence ID" value="APT58682.1"/>
    <property type="molecule type" value="Genomic_DNA"/>
</dbReference>
<dbReference type="InterPro" id="IPR036249">
    <property type="entry name" value="Thioredoxin-like_sf"/>
</dbReference>
<evidence type="ECO:0000256" key="2">
    <source>
        <dbReference type="SAM" id="SignalP"/>
    </source>
</evidence>
<name>A0A1L7AIV3_9PROT</name>
<feature type="chain" id="PRO_5009871205" description="Thioredoxin domain-containing protein" evidence="2">
    <location>
        <begin position="27"/>
        <end position="285"/>
    </location>
</feature>
<feature type="signal peptide" evidence="2">
    <location>
        <begin position="1"/>
        <end position="26"/>
    </location>
</feature>
<evidence type="ECO:0000313" key="4">
    <source>
        <dbReference type="Proteomes" id="UP000185494"/>
    </source>
</evidence>
<keyword evidence="1" id="KW-1133">Transmembrane helix</keyword>
<accession>A0A1L7AIV3</accession>
<evidence type="ECO:0008006" key="5">
    <source>
        <dbReference type="Google" id="ProtNLM"/>
    </source>
</evidence>
<gene>
    <name evidence="3" type="ORF">RGI145_17765</name>
</gene>
<evidence type="ECO:0000313" key="3">
    <source>
        <dbReference type="EMBL" id="APT58682.1"/>
    </source>
</evidence>
<organism evidence="3 4">
    <name type="scientific">Roseomonas gilardii</name>
    <dbReference type="NCBI Taxonomy" id="257708"/>
    <lineage>
        <taxon>Bacteria</taxon>
        <taxon>Pseudomonadati</taxon>
        <taxon>Pseudomonadota</taxon>
        <taxon>Alphaproteobacteria</taxon>
        <taxon>Acetobacterales</taxon>
        <taxon>Roseomonadaceae</taxon>
        <taxon>Roseomonas</taxon>
    </lineage>
</organism>
<proteinExistence type="predicted"/>
<dbReference type="Gene3D" id="3.40.30.10">
    <property type="entry name" value="Glutaredoxin"/>
    <property type="match status" value="1"/>
</dbReference>
<dbReference type="Proteomes" id="UP000185494">
    <property type="component" value="Chromosome 1"/>
</dbReference>
<protein>
    <recommendedName>
        <fullName evidence="5">Thioredoxin domain-containing protein</fullName>
    </recommendedName>
</protein>
<keyword evidence="1" id="KW-0812">Transmembrane</keyword>
<dbReference type="eggNOG" id="COG1999">
    <property type="taxonomic scope" value="Bacteria"/>
</dbReference>
<dbReference type="AlphaFoldDB" id="A0A1L7AIV3"/>